<keyword evidence="9" id="KW-0969">Cilium</keyword>
<evidence type="ECO:0000259" key="7">
    <source>
        <dbReference type="Pfam" id="PF13860"/>
    </source>
</evidence>
<comment type="function">
    <text evidence="4 5">Required for flagellar hook formation. May act as a scaffolding protein.</text>
</comment>
<dbReference type="InterPro" id="IPR025965">
    <property type="entry name" value="FlgD/Vpr_Ig-like"/>
</dbReference>
<keyword evidence="10" id="KW-1185">Reference proteome</keyword>
<dbReference type="Proteomes" id="UP001268089">
    <property type="component" value="Unassembled WGS sequence"/>
</dbReference>
<dbReference type="Pfam" id="PF13860">
    <property type="entry name" value="FlgD_ig"/>
    <property type="match status" value="1"/>
</dbReference>
<sequence length="214" mass="22202">MVASVSNTSSTSTSTTGTTQTSAQAQTDRFLKLLVAQLNNQDPMNPMDNAQMTSQMAQINTVSGIQELNETMKSMATQFSSMQVLQGASMVGREVLTEGNALPVNAGVGKGSLELAGEADKVTVQVLTQGGQVLGTINMGAQTEGRHNFEWDASSYTGTTTPVFKVTATLSGKAVDVTPLTRSTIESVSTGASGLNLSLKSGATVAYDAIKAIL</sequence>
<organism evidence="9 10">
    <name type="scientific">Rhodoferax saidenbachensis</name>
    <dbReference type="NCBI Taxonomy" id="1484693"/>
    <lineage>
        <taxon>Bacteria</taxon>
        <taxon>Pseudomonadati</taxon>
        <taxon>Pseudomonadota</taxon>
        <taxon>Betaproteobacteria</taxon>
        <taxon>Burkholderiales</taxon>
        <taxon>Comamonadaceae</taxon>
        <taxon>Rhodoferax</taxon>
    </lineage>
</organism>
<keyword evidence="3 5" id="KW-1005">Bacterial flagellum biogenesis</keyword>
<feature type="domain" description="FlgD/Vpr Ig-like" evidence="7">
    <location>
        <begin position="105"/>
        <end position="161"/>
    </location>
</feature>
<evidence type="ECO:0000256" key="5">
    <source>
        <dbReference type="RuleBase" id="RU362076"/>
    </source>
</evidence>
<evidence type="ECO:0000256" key="6">
    <source>
        <dbReference type="SAM" id="MobiDB-lite"/>
    </source>
</evidence>
<evidence type="ECO:0000313" key="10">
    <source>
        <dbReference type="Proteomes" id="UP001268089"/>
    </source>
</evidence>
<dbReference type="Pfam" id="PF03963">
    <property type="entry name" value="FlgD"/>
    <property type="match status" value="1"/>
</dbReference>
<keyword evidence="9" id="KW-0966">Cell projection</keyword>
<evidence type="ECO:0000256" key="4">
    <source>
        <dbReference type="ARBA" id="ARBA00024746"/>
    </source>
</evidence>
<gene>
    <name evidence="9" type="ORF">J2X15_003869</name>
</gene>
<feature type="region of interest" description="Disordered" evidence="6">
    <location>
        <begin position="1"/>
        <end position="24"/>
    </location>
</feature>
<comment type="caution">
    <text evidence="9">The sequence shown here is derived from an EMBL/GenBank/DDBJ whole genome shotgun (WGS) entry which is preliminary data.</text>
</comment>
<dbReference type="InterPro" id="IPR025963">
    <property type="entry name" value="FLgD_Tudor"/>
</dbReference>
<accession>A0ABU1ZT33</accession>
<evidence type="ECO:0000313" key="9">
    <source>
        <dbReference type="EMBL" id="MDR7308553.1"/>
    </source>
</evidence>
<feature type="domain" description="FlgD Tudor-like" evidence="8">
    <location>
        <begin position="82"/>
        <end position="211"/>
    </location>
</feature>
<evidence type="ECO:0000256" key="3">
    <source>
        <dbReference type="ARBA" id="ARBA00022795"/>
    </source>
</evidence>
<dbReference type="RefSeq" id="WP_310346017.1">
    <property type="nucleotide sequence ID" value="NZ_JAVDXO010000012.1"/>
</dbReference>
<evidence type="ECO:0000256" key="1">
    <source>
        <dbReference type="ARBA" id="ARBA00010577"/>
    </source>
</evidence>
<dbReference type="Pfam" id="PF13861">
    <property type="entry name" value="FLgD_tudor"/>
    <property type="match status" value="1"/>
</dbReference>
<dbReference type="Gene3D" id="2.60.40.4070">
    <property type="match status" value="1"/>
</dbReference>
<name>A0ABU1ZT33_9BURK</name>
<dbReference type="InterPro" id="IPR005648">
    <property type="entry name" value="FlgD"/>
</dbReference>
<proteinExistence type="inferred from homology"/>
<evidence type="ECO:0000259" key="8">
    <source>
        <dbReference type="Pfam" id="PF13861"/>
    </source>
</evidence>
<keyword evidence="9" id="KW-0282">Flagellum</keyword>
<comment type="similarity">
    <text evidence="1 5">Belongs to the FlgD family.</text>
</comment>
<protein>
    <recommendedName>
        <fullName evidence="2 5">Basal-body rod modification protein FlgD</fullName>
    </recommendedName>
</protein>
<dbReference type="EMBL" id="JAVDXO010000012">
    <property type="protein sequence ID" value="MDR7308553.1"/>
    <property type="molecule type" value="Genomic_DNA"/>
</dbReference>
<evidence type="ECO:0000256" key="2">
    <source>
        <dbReference type="ARBA" id="ARBA00016013"/>
    </source>
</evidence>
<dbReference type="Gene3D" id="2.30.30.910">
    <property type="match status" value="1"/>
</dbReference>
<reference evidence="9 10" key="1">
    <citation type="submission" date="2023-07" db="EMBL/GenBank/DDBJ databases">
        <title>Sorghum-associated microbial communities from plants grown in Nebraska, USA.</title>
        <authorList>
            <person name="Schachtman D."/>
        </authorList>
    </citation>
    <scope>NUCLEOTIDE SEQUENCE [LARGE SCALE GENOMIC DNA]</scope>
    <source>
        <strain evidence="9 10">BE308</strain>
    </source>
</reference>